<evidence type="ECO:0000313" key="4">
    <source>
        <dbReference type="Proteomes" id="UP001303046"/>
    </source>
</evidence>
<dbReference type="Gene3D" id="1.10.238.10">
    <property type="entry name" value="EF-hand"/>
    <property type="match status" value="1"/>
</dbReference>
<keyword evidence="4" id="KW-1185">Reference proteome</keyword>
<evidence type="ECO:0000313" key="3">
    <source>
        <dbReference type="EMBL" id="KAK6735248.1"/>
    </source>
</evidence>
<dbReference type="EMBL" id="JAVFWL010000002">
    <property type="protein sequence ID" value="KAK6735248.1"/>
    <property type="molecule type" value="Genomic_DNA"/>
</dbReference>
<dbReference type="Proteomes" id="UP001303046">
    <property type="component" value="Unassembled WGS sequence"/>
</dbReference>
<evidence type="ECO:0000259" key="2">
    <source>
        <dbReference type="PROSITE" id="PS50222"/>
    </source>
</evidence>
<reference evidence="3 4" key="1">
    <citation type="submission" date="2023-08" db="EMBL/GenBank/DDBJ databases">
        <title>A Necator americanus chromosomal reference genome.</title>
        <authorList>
            <person name="Ilik V."/>
            <person name="Petrzelkova K.J."/>
            <person name="Pardy F."/>
            <person name="Fuh T."/>
            <person name="Niatou-Singa F.S."/>
            <person name="Gouil Q."/>
            <person name="Baker L."/>
            <person name="Ritchie M.E."/>
            <person name="Jex A.R."/>
            <person name="Gazzola D."/>
            <person name="Li H."/>
            <person name="Toshio Fujiwara R."/>
            <person name="Zhan B."/>
            <person name="Aroian R.V."/>
            <person name="Pafco B."/>
            <person name="Schwarz E.M."/>
        </authorList>
    </citation>
    <scope>NUCLEOTIDE SEQUENCE [LARGE SCALE GENOMIC DNA]</scope>
    <source>
        <strain evidence="3 4">Aroian</strain>
        <tissue evidence="3">Whole animal</tissue>
    </source>
</reference>
<feature type="domain" description="EF-hand" evidence="2">
    <location>
        <begin position="136"/>
        <end position="171"/>
    </location>
</feature>
<dbReference type="SUPFAM" id="SSF47473">
    <property type="entry name" value="EF-hand"/>
    <property type="match status" value="1"/>
</dbReference>
<proteinExistence type="predicted"/>
<dbReference type="InterPro" id="IPR011992">
    <property type="entry name" value="EF-hand-dom_pair"/>
</dbReference>
<dbReference type="PROSITE" id="PS00018">
    <property type="entry name" value="EF_HAND_1"/>
    <property type="match status" value="1"/>
</dbReference>
<organism evidence="3 4">
    <name type="scientific">Necator americanus</name>
    <name type="common">Human hookworm</name>
    <dbReference type="NCBI Taxonomy" id="51031"/>
    <lineage>
        <taxon>Eukaryota</taxon>
        <taxon>Metazoa</taxon>
        <taxon>Ecdysozoa</taxon>
        <taxon>Nematoda</taxon>
        <taxon>Chromadorea</taxon>
        <taxon>Rhabditida</taxon>
        <taxon>Rhabditina</taxon>
        <taxon>Rhabditomorpha</taxon>
        <taxon>Strongyloidea</taxon>
        <taxon>Ancylostomatidae</taxon>
        <taxon>Bunostominae</taxon>
        <taxon>Necator</taxon>
    </lineage>
</organism>
<comment type="caution">
    <text evidence="3">The sequence shown here is derived from an EMBL/GenBank/DDBJ whole genome shotgun (WGS) entry which is preliminary data.</text>
</comment>
<name>A0ABR1CC55_NECAM</name>
<gene>
    <name evidence="3" type="primary">Necator_chrII.g6225</name>
    <name evidence="3" type="ORF">RB195_018432</name>
</gene>
<dbReference type="InterPro" id="IPR018247">
    <property type="entry name" value="EF_Hand_1_Ca_BS"/>
</dbReference>
<protein>
    <recommendedName>
        <fullName evidence="2">EF-hand domain-containing protein</fullName>
    </recommendedName>
</protein>
<dbReference type="InterPro" id="IPR002048">
    <property type="entry name" value="EF_hand_dom"/>
</dbReference>
<dbReference type="PROSITE" id="PS50222">
    <property type="entry name" value="EF_HAND_2"/>
    <property type="match status" value="1"/>
</dbReference>
<sequence>MGDLKAKFPEVDPFLLHKWERIFSMFFGKAINSYRFVLFHLCKASAVQDRNASHQVDWGDFYLVVRKVRDIYGAESVQTAYAKKTLAALWEGLCKLADADEKSHSTSFVAFKDQLISIDEWINLLRKAEHTKERKWFDEYERFMFKLFDVSCDGVMDVEEYIDGMNVYGMKRSDCKEAFQKFAVGEHGASIPKINQELWSRYFHELFYSTDRNALGNHLFGIYTNRVYIYNKYQHIAIIKQPDARYNAQNSQIRITYQFGKDHIWTGLESLKDITSVQIERH</sequence>
<keyword evidence="1" id="KW-0106">Calcium</keyword>
<accession>A0ABR1CC55</accession>
<evidence type="ECO:0000256" key="1">
    <source>
        <dbReference type="ARBA" id="ARBA00022837"/>
    </source>
</evidence>